<dbReference type="GO" id="GO:0046890">
    <property type="term" value="P:regulation of lipid biosynthetic process"/>
    <property type="evidence" value="ECO:0007669"/>
    <property type="project" value="UniProtKB-UniRule"/>
</dbReference>
<dbReference type="EMBL" id="CP043869">
    <property type="protein sequence ID" value="QEQ95972.1"/>
    <property type="molecule type" value="Genomic_DNA"/>
</dbReference>
<proteinExistence type="inferred from homology"/>
<feature type="topological domain" description="Cytoplasmic" evidence="2">
    <location>
        <begin position="22"/>
        <end position="393"/>
    </location>
</feature>
<dbReference type="SMART" id="SM00028">
    <property type="entry name" value="TPR"/>
    <property type="match status" value="4"/>
</dbReference>
<evidence type="ECO:0000256" key="2">
    <source>
        <dbReference type="HAMAP-Rule" id="MF_00994"/>
    </source>
</evidence>
<feature type="domain" description="LapB rubredoxin metal binding" evidence="3">
    <location>
        <begin position="359"/>
        <end position="383"/>
    </location>
</feature>
<dbReference type="RefSeq" id="WP_138988951.1">
    <property type="nucleotide sequence ID" value="NZ_CP043869.1"/>
</dbReference>
<keyword evidence="1 2" id="KW-0479">Metal-binding</keyword>
<dbReference type="OrthoDB" id="507476at2"/>
<keyword evidence="5" id="KW-1185">Reference proteome</keyword>
<dbReference type="InterPro" id="IPR041166">
    <property type="entry name" value="Rubredoxin_2"/>
</dbReference>
<feature type="binding site" evidence="2">
    <location>
        <position position="364"/>
    </location>
    <ligand>
        <name>Fe cation</name>
        <dbReference type="ChEBI" id="CHEBI:24875"/>
    </ligand>
</feature>
<dbReference type="GO" id="GO:0009898">
    <property type="term" value="C:cytoplasmic side of plasma membrane"/>
    <property type="evidence" value="ECO:0007669"/>
    <property type="project" value="UniProtKB-UniRule"/>
</dbReference>
<evidence type="ECO:0000259" key="3">
    <source>
        <dbReference type="Pfam" id="PF18073"/>
    </source>
</evidence>
<feature type="binding site" evidence="2">
    <location>
        <position position="378"/>
    </location>
    <ligand>
        <name>Fe cation</name>
        <dbReference type="ChEBI" id="CHEBI:24875"/>
    </ligand>
</feature>
<keyword evidence="2" id="KW-0997">Cell inner membrane</keyword>
<evidence type="ECO:0000313" key="4">
    <source>
        <dbReference type="EMBL" id="QEQ95972.1"/>
    </source>
</evidence>
<protein>
    <recommendedName>
        <fullName evidence="2">Lipopolysaccharide assembly protein B</fullName>
    </recommendedName>
</protein>
<keyword evidence="2" id="KW-0472">Membrane</keyword>
<keyword evidence="2" id="KW-1133">Transmembrane helix</keyword>
<keyword evidence="2" id="KW-0408">Iron</keyword>
<dbReference type="Gene3D" id="1.25.40.10">
    <property type="entry name" value="Tetratricopeptide repeat domain"/>
    <property type="match status" value="2"/>
</dbReference>
<dbReference type="KEGG" id="ncu:F0U83_04205"/>
<dbReference type="Pfam" id="PF13176">
    <property type="entry name" value="TPR_7"/>
    <property type="match status" value="2"/>
</dbReference>
<evidence type="ECO:0000256" key="1">
    <source>
        <dbReference type="ARBA" id="ARBA00022723"/>
    </source>
</evidence>
<keyword evidence="2" id="KW-0677">Repeat</keyword>
<dbReference type="AlphaFoldDB" id="A0A5P1R9K3"/>
<comment type="similarity">
    <text evidence="2">Belongs to the LapB family.</text>
</comment>
<keyword evidence="2" id="KW-1003">Cell membrane</keyword>
<dbReference type="PANTHER" id="PTHR12558:SF47">
    <property type="entry name" value="LIPOPOLYSACCHARIDE ASSEMBLY PROTEIN B"/>
    <property type="match status" value="1"/>
</dbReference>
<dbReference type="GO" id="GO:0008653">
    <property type="term" value="P:lipopolysaccharide metabolic process"/>
    <property type="evidence" value="ECO:0007669"/>
    <property type="project" value="InterPro"/>
</dbReference>
<dbReference type="NCBIfam" id="NF008757">
    <property type="entry name" value="PRK11788.1-5"/>
    <property type="match status" value="1"/>
</dbReference>
<organism evidence="4 5">
    <name type="scientific">Neptunomonas concharum</name>
    <dbReference type="NCBI Taxonomy" id="1031538"/>
    <lineage>
        <taxon>Bacteria</taxon>
        <taxon>Pseudomonadati</taxon>
        <taxon>Pseudomonadota</taxon>
        <taxon>Gammaproteobacteria</taxon>
        <taxon>Oceanospirillales</taxon>
        <taxon>Oceanospirillaceae</taxon>
        <taxon>Neptunomonas</taxon>
    </lineage>
</organism>
<dbReference type="PANTHER" id="PTHR12558">
    <property type="entry name" value="CELL DIVISION CYCLE 16,23,27"/>
    <property type="match status" value="1"/>
</dbReference>
<dbReference type="InterPro" id="IPR030865">
    <property type="entry name" value="LapB"/>
</dbReference>
<comment type="function">
    <text evidence="2">Modulates cellular lipopolysaccharide (LPS) levels by regulating LpxC, which is involved in lipid A biosynthesis. May act by modulating the proteolytic activity of FtsH towards LpxC. May also coordinate assembly of proteins involved in LPS synthesis at the plasma membrane.</text>
</comment>
<dbReference type="SUPFAM" id="SSF48452">
    <property type="entry name" value="TPR-like"/>
    <property type="match status" value="1"/>
</dbReference>
<dbReference type="Proteomes" id="UP000324760">
    <property type="component" value="Chromosome"/>
</dbReference>
<dbReference type="InterPro" id="IPR011990">
    <property type="entry name" value="TPR-like_helical_dom_sf"/>
</dbReference>
<dbReference type="InterPro" id="IPR019734">
    <property type="entry name" value="TPR_rpt"/>
</dbReference>
<sequence>MIDIWAIVALLLSLALGWILGRGMAKPKRHMYSQQSLSRDYFVGLDHLLNENTDEAIESFIRALEVNSETIPAHLALAKLFRRKGDVQRAINIHQTLLARPDLSRPDSLRIQMALAIDYDALGLLDRAENLLIDIIKQNPPRSIRKKTLTLLTRLYEKEGEWQQALDTAAKLGSDHSDELWHDLAHYCCELAEKSLLKQDYKSATTFLKQSLGFDAKCVRSSFLQAKMAMQQQQWKSAVKALRQVEEQDPLFISETIEDLRQCYMALHTPQEYEHYLRQCLAKAPSATVILALADAVMENRGVYAAGAFITDELKYRPSIKGFNRLIDLHIEHGSESAVDSLKVLRSLTGTLEMSKPRYLCGHCGFSAKSLVWQCPSCKKWGSSRPIQGLEGE</sequence>
<name>A0A5P1R9K3_9GAMM</name>
<feature type="binding site" evidence="2">
    <location>
        <position position="375"/>
    </location>
    <ligand>
        <name>Fe cation</name>
        <dbReference type="ChEBI" id="CHEBI:24875"/>
    </ligand>
</feature>
<keyword evidence="2" id="KW-0812">Transmembrane</keyword>
<keyword evidence="2" id="KW-0802">TPR repeat</keyword>
<dbReference type="HAMAP" id="MF_00994">
    <property type="entry name" value="LPS_assembly_LapB"/>
    <property type="match status" value="1"/>
</dbReference>
<evidence type="ECO:0000313" key="5">
    <source>
        <dbReference type="Proteomes" id="UP000324760"/>
    </source>
</evidence>
<dbReference type="GO" id="GO:0005506">
    <property type="term" value="F:iron ion binding"/>
    <property type="evidence" value="ECO:0007669"/>
    <property type="project" value="UniProtKB-UniRule"/>
</dbReference>
<feature type="binding site" evidence="2">
    <location>
        <position position="361"/>
    </location>
    <ligand>
        <name>Fe cation</name>
        <dbReference type="ChEBI" id="CHEBI:24875"/>
    </ligand>
</feature>
<comment type="subcellular location">
    <subcellularLocation>
        <location evidence="2">Cell inner membrane</location>
        <topology evidence="2">Single-pass membrane protein</topology>
        <orientation evidence="2">Cytoplasmic side</orientation>
    </subcellularLocation>
</comment>
<accession>A0A5P1R9K3</accession>
<reference evidence="4 5" key="1">
    <citation type="journal article" date="2019" name="Biochem. Eng. J.">
        <title>Metabolic engineering of the marine bacteria Neptunomonas concharum for the production of acetoin and meso-2,3-butanediol from acetate.</title>
        <authorList>
            <person name="Li W."/>
            <person name="Pu N."/>
            <person name="Liu C.-X."/>
            <person name="Yuan Q.-P."/>
            <person name="Li Z.-J."/>
        </authorList>
    </citation>
    <scope>NUCLEOTIDE SEQUENCE [LARGE SCALE GENOMIC DNA]</scope>
    <source>
        <strain evidence="4 5">JCM17730</strain>
    </source>
</reference>
<gene>
    <name evidence="2 4" type="primary">lapB</name>
    <name evidence="4" type="ORF">F0U83_04205</name>
</gene>
<dbReference type="Pfam" id="PF18073">
    <property type="entry name" value="Zn_ribbon_LapB"/>
    <property type="match status" value="1"/>
</dbReference>